<dbReference type="Proteomes" id="UP001224661">
    <property type="component" value="Unassembled WGS sequence"/>
</dbReference>
<protein>
    <submittedName>
        <fullName evidence="1">Uncharacterized protein</fullName>
    </submittedName>
</protein>
<accession>A0ABT6S386</accession>
<evidence type="ECO:0000313" key="2">
    <source>
        <dbReference type="Proteomes" id="UP001224661"/>
    </source>
</evidence>
<dbReference type="EMBL" id="JASCIR010000050">
    <property type="protein sequence ID" value="MDI3390473.1"/>
    <property type="molecule type" value="Genomic_DNA"/>
</dbReference>
<sequence>MSIASTVAAGISYVGLLAKCGAYVVRARKIAGQVEKLRARYDERADSARYLSEAMTVLDVDEPTTQAYMEVARLSYACGGTVGAILSTTDELSAAAQSMEADTRALHGRMADANRSNSVHMAQNAFIERR</sequence>
<evidence type="ECO:0000313" key="1">
    <source>
        <dbReference type="EMBL" id="MDI3390473.1"/>
    </source>
</evidence>
<keyword evidence="2" id="KW-1185">Reference proteome</keyword>
<name>A0ABT6S386_9ACTN</name>
<organism evidence="1 2">
    <name type="scientific">Streptomyces solicavernae</name>
    <dbReference type="NCBI Taxonomy" id="3043614"/>
    <lineage>
        <taxon>Bacteria</taxon>
        <taxon>Bacillati</taxon>
        <taxon>Actinomycetota</taxon>
        <taxon>Actinomycetes</taxon>
        <taxon>Kitasatosporales</taxon>
        <taxon>Streptomycetaceae</taxon>
        <taxon>Streptomyces</taxon>
    </lineage>
</organism>
<reference evidence="1 2" key="1">
    <citation type="submission" date="2023-05" db="EMBL/GenBank/DDBJ databases">
        <title>Draft genome sequence of Streptomyces sp. B-S-A8 isolated from a cave soil in Thailand.</title>
        <authorList>
            <person name="Chamroensaksri N."/>
            <person name="Muangham S."/>
        </authorList>
    </citation>
    <scope>NUCLEOTIDE SEQUENCE [LARGE SCALE GENOMIC DNA]</scope>
    <source>
        <strain evidence="1 2">B-S-A8</strain>
    </source>
</reference>
<gene>
    <name evidence="1" type="ORF">QIS99_30405</name>
</gene>
<proteinExistence type="predicted"/>
<comment type="caution">
    <text evidence="1">The sequence shown here is derived from an EMBL/GenBank/DDBJ whole genome shotgun (WGS) entry which is preliminary data.</text>
</comment>
<dbReference type="RefSeq" id="WP_282516961.1">
    <property type="nucleotide sequence ID" value="NZ_JASCIR010000050.1"/>
</dbReference>